<dbReference type="SUPFAM" id="SSF54995">
    <property type="entry name" value="Ribosomal protein S6"/>
    <property type="match status" value="1"/>
</dbReference>
<comment type="similarity">
    <text evidence="1">Belongs to the bacterial ribosomal protein bS6 family.</text>
</comment>
<evidence type="ECO:0000256" key="2">
    <source>
        <dbReference type="ARBA" id="ARBA00035294"/>
    </source>
</evidence>
<dbReference type="CDD" id="cd00473">
    <property type="entry name" value="bS6"/>
    <property type="match status" value="1"/>
</dbReference>
<feature type="compositionally biased region" description="Low complexity" evidence="4">
    <location>
        <begin position="120"/>
        <end position="133"/>
    </location>
</feature>
<evidence type="ECO:0000256" key="1">
    <source>
        <dbReference type="ARBA" id="ARBA00009512"/>
    </source>
</evidence>
<dbReference type="GO" id="GO:0005840">
    <property type="term" value="C:ribosome"/>
    <property type="evidence" value="ECO:0007669"/>
    <property type="project" value="UniProtKB-KW"/>
</dbReference>
<organism evidence="5 6">
    <name type="scientific">Candidatus Curtissbacteria bacterium RIFCSPHIGHO2_02_FULL_40_16b</name>
    <dbReference type="NCBI Taxonomy" id="1797714"/>
    <lineage>
        <taxon>Bacteria</taxon>
        <taxon>Candidatus Curtissiibacteriota</taxon>
    </lineage>
</organism>
<dbReference type="InterPro" id="IPR035980">
    <property type="entry name" value="Ribosomal_bS6_sf"/>
</dbReference>
<dbReference type="NCBIfam" id="TIGR00166">
    <property type="entry name" value="S6"/>
    <property type="match status" value="1"/>
</dbReference>
<comment type="caution">
    <text evidence="5">The sequence shown here is derived from an EMBL/GenBank/DDBJ whole genome shotgun (WGS) entry which is preliminary data.</text>
</comment>
<evidence type="ECO:0000256" key="4">
    <source>
        <dbReference type="SAM" id="MobiDB-lite"/>
    </source>
</evidence>
<protein>
    <recommendedName>
        <fullName evidence="2">Small ribosomal subunit protein bS6</fullName>
    </recommendedName>
    <alternativeName>
        <fullName evidence="3">30S ribosomal protein S6</fullName>
    </alternativeName>
</protein>
<dbReference type="EMBL" id="MFBD01000021">
    <property type="protein sequence ID" value="OGD88648.1"/>
    <property type="molecule type" value="Genomic_DNA"/>
</dbReference>
<reference evidence="5 6" key="1">
    <citation type="journal article" date="2016" name="Nat. Commun.">
        <title>Thousands of microbial genomes shed light on interconnected biogeochemical processes in an aquifer system.</title>
        <authorList>
            <person name="Anantharaman K."/>
            <person name="Brown C.T."/>
            <person name="Hug L.A."/>
            <person name="Sharon I."/>
            <person name="Castelle C.J."/>
            <person name="Probst A.J."/>
            <person name="Thomas B.C."/>
            <person name="Singh A."/>
            <person name="Wilkins M.J."/>
            <person name="Karaoz U."/>
            <person name="Brodie E.L."/>
            <person name="Williams K.H."/>
            <person name="Hubbard S.S."/>
            <person name="Banfield J.F."/>
        </authorList>
    </citation>
    <scope>NUCLEOTIDE SEQUENCE [LARGE SCALE GENOMIC DNA]</scope>
</reference>
<keyword evidence="5" id="KW-0687">Ribonucleoprotein</keyword>
<dbReference type="GO" id="GO:0019843">
    <property type="term" value="F:rRNA binding"/>
    <property type="evidence" value="ECO:0007669"/>
    <property type="project" value="InterPro"/>
</dbReference>
<accession>A0A1F5G9V9</accession>
<dbReference type="Gene3D" id="3.30.70.60">
    <property type="match status" value="1"/>
</dbReference>
<dbReference type="Proteomes" id="UP000177369">
    <property type="component" value="Unassembled WGS sequence"/>
</dbReference>
<dbReference type="InterPro" id="IPR020814">
    <property type="entry name" value="Ribosomal_S6_plastid/chlpt"/>
</dbReference>
<evidence type="ECO:0000313" key="5">
    <source>
        <dbReference type="EMBL" id="OGD88648.1"/>
    </source>
</evidence>
<dbReference type="GO" id="GO:0003735">
    <property type="term" value="F:structural constituent of ribosome"/>
    <property type="evidence" value="ECO:0007669"/>
    <property type="project" value="InterPro"/>
</dbReference>
<dbReference type="InterPro" id="IPR000529">
    <property type="entry name" value="Ribosomal_bS6"/>
</dbReference>
<feature type="region of interest" description="Disordered" evidence="4">
    <location>
        <begin position="116"/>
        <end position="150"/>
    </location>
</feature>
<dbReference type="STRING" id="1797714.A3D04_00255"/>
<dbReference type="GO" id="GO:0006412">
    <property type="term" value="P:translation"/>
    <property type="evidence" value="ECO:0007669"/>
    <property type="project" value="InterPro"/>
</dbReference>
<proteinExistence type="inferred from homology"/>
<name>A0A1F5G9V9_9BACT</name>
<dbReference type="InterPro" id="IPR014717">
    <property type="entry name" value="Transl_elong_EF1B/ribsomal_bS6"/>
</dbReference>
<gene>
    <name evidence="5" type="ORF">A3D04_00255</name>
</gene>
<sequence length="150" mass="16833">MLVTATEKGDLLVSRVEKSVKEIGNNLKVDKLGKKPLAYTIKKQTDANYYVLNFKAEGNVVKQLTDKLRLEQEDLLRYLLLKNVEKKASSKKRKVVEVEEKEQKAKPKVTVAVRKVSAVKSTGNKKGGTSSKAKSTRFASEARRARGKRK</sequence>
<dbReference type="Pfam" id="PF01250">
    <property type="entry name" value="Ribosomal_S6"/>
    <property type="match status" value="1"/>
</dbReference>
<dbReference type="AlphaFoldDB" id="A0A1F5G9V9"/>
<evidence type="ECO:0000313" key="6">
    <source>
        <dbReference type="Proteomes" id="UP000177369"/>
    </source>
</evidence>
<evidence type="ECO:0000256" key="3">
    <source>
        <dbReference type="ARBA" id="ARBA00035520"/>
    </source>
</evidence>
<keyword evidence="5" id="KW-0689">Ribosomal protein</keyword>